<dbReference type="GO" id="GO:0005524">
    <property type="term" value="F:ATP binding"/>
    <property type="evidence" value="ECO:0007669"/>
    <property type="project" value="UniProtKB-KW"/>
</dbReference>
<accession>A0A2G2XRI8</accession>
<feature type="domain" description="Disease resistance protein winged helix" evidence="6">
    <location>
        <begin position="112"/>
        <end position="160"/>
    </location>
</feature>
<comment type="caution">
    <text evidence="7">The sequence shown here is derived from an EMBL/GenBank/DDBJ whole genome shotgun (WGS) entry which is preliminary data.</text>
</comment>
<organism evidence="7 8">
    <name type="scientific">Capsicum baccatum</name>
    <name type="common">Peruvian pepper</name>
    <dbReference type="NCBI Taxonomy" id="33114"/>
    <lineage>
        <taxon>Eukaryota</taxon>
        <taxon>Viridiplantae</taxon>
        <taxon>Streptophyta</taxon>
        <taxon>Embryophyta</taxon>
        <taxon>Tracheophyta</taxon>
        <taxon>Spermatophyta</taxon>
        <taxon>Magnoliopsida</taxon>
        <taxon>eudicotyledons</taxon>
        <taxon>Gunneridae</taxon>
        <taxon>Pentapetalae</taxon>
        <taxon>asterids</taxon>
        <taxon>lamiids</taxon>
        <taxon>Solanales</taxon>
        <taxon>Solanaceae</taxon>
        <taxon>Solanoideae</taxon>
        <taxon>Capsiceae</taxon>
        <taxon>Capsicum</taxon>
    </lineage>
</organism>
<dbReference type="STRING" id="33114.A0A2G2XRI8"/>
<dbReference type="InterPro" id="IPR044974">
    <property type="entry name" value="Disease_R_plants"/>
</dbReference>
<dbReference type="InterPro" id="IPR042197">
    <property type="entry name" value="Apaf_helical"/>
</dbReference>
<dbReference type="PANTHER" id="PTHR23155">
    <property type="entry name" value="DISEASE RESISTANCE PROTEIN RP"/>
    <property type="match status" value="1"/>
</dbReference>
<evidence type="ECO:0000256" key="5">
    <source>
        <dbReference type="ARBA" id="ARBA00022840"/>
    </source>
</evidence>
<keyword evidence="5" id="KW-0067">ATP-binding</keyword>
<gene>
    <name evidence="7" type="ORF">CQW23_02334</name>
</gene>
<dbReference type="SUPFAM" id="SSF52540">
    <property type="entry name" value="P-loop containing nucleoside triphosphate hydrolases"/>
    <property type="match status" value="1"/>
</dbReference>
<keyword evidence="4" id="KW-0611">Plant defense</keyword>
<dbReference type="AlphaFoldDB" id="A0A2G2XRI8"/>
<proteinExistence type="inferred from homology"/>
<dbReference type="InterPro" id="IPR027417">
    <property type="entry name" value="P-loop_NTPase"/>
</dbReference>
<dbReference type="GO" id="GO:0043531">
    <property type="term" value="F:ADP binding"/>
    <property type="evidence" value="ECO:0007669"/>
    <property type="project" value="InterPro"/>
</dbReference>
<dbReference type="InterPro" id="IPR058922">
    <property type="entry name" value="WHD_DRP"/>
</dbReference>
<keyword evidence="2" id="KW-0433">Leucine-rich repeat</keyword>
<keyword evidence="3" id="KW-0547">Nucleotide-binding</keyword>
<dbReference type="GO" id="GO:0098542">
    <property type="term" value="P:defense response to other organism"/>
    <property type="evidence" value="ECO:0007669"/>
    <property type="project" value="TreeGrafter"/>
</dbReference>
<dbReference type="Pfam" id="PF23559">
    <property type="entry name" value="WHD_DRP"/>
    <property type="match status" value="1"/>
</dbReference>
<dbReference type="Proteomes" id="UP000224567">
    <property type="component" value="Unassembled WGS sequence"/>
</dbReference>
<evidence type="ECO:0000256" key="2">
    <source>
        <dbReference type="ARBA" id="ARBA00022614"/>
    </source>
</evidence>
<sequence>MRCYNPHNLKFLTPKESFELVVKRVFGKGTCPDELVGLGEKIAGSCGGVPLVVVVIAGALRGRPYKSDRQRVEKNVAEHLYKNSQESCLKFVHMSYDRLPQEVQTCFLYCGVFPRGFDIPSWELIRMWIVEGLIKPQQTYALEEIDELHLNDLAKRNLLILMQKRVLDFESLSFLFSKDFNQLFHLRYIAISEPTIDVKEEIWNMLELRHLHTNIPAKLPSLTTTTSKASCLQTLSMVSPESCKKDVLAKMCNLKKLSIRGQMVAFLKTKGGINNLEELKFMEHLKLLNDALYMNKSLHLPPEFFRLVRTVKKLTYANTMFPWSEADRLGQLESLEVLKLKENAFMGDTWRPELNAVPLELADIPNLHEMQLDNTSKAVKSAKDILNASFMVAKITAI</sequence>
<dbReference type="Gene3D" id="3.80.10.10">
    <property type="entry name" value="Ribonuclease Inhibitor"/>
    <property type="match status" value="1"/>
</dbReference>
<evidence type="ECO:0000259" key="6">
    <source>
        <dbReference type="Pfam" id="PF23559"/>
    </source>
</evidence>
<dbReference type="OrthoDB" id="909758at2759"/>
<dbReference type="InterPro" id="IPR036388">
    <property type="entry name" value="WH-like_DNA-bd_sf"/>
</dbReference>
<dbReference type="SUPFAM" id="SSF52058">
    <property type="entry name" value="L domain-like"/>
    <property type="match status" value="1"/>
</dbReference>
<dbReference type="Gene3D" id="1.10.8.430">
    <property type="entry name" value="Helical domain of apoptotic protease-activating factors"/>
    <property type="match status" value="1"/>
</dbReference>
<dbReference type="EMBL" id="MLFT02000001">
    <property type="protein sequence ID" value="PHT59971.1"/>
    <property type="molecule type" value="Genomic_DNA"/>
</dbReference>
<name>A0A2G2XRI8_CAPBA</name>
<reference evidence="8" key="2">
    <citation type="journal article" date="2017" name="J. Anim. Genet.">
        <title>Multiple reference genome sequences of hot pepper reveal the massive evolution of plant disease resistance genes by retroduplication.</title>
        <authorList>
            <person name="Kim S."/>
            <person name="Park J."/>
            <person name="Yeom S.-I."/>
            <person name="Kim Y.-M."/>
            <person name="Seo E."/>
            <person name="Kim K.-T."/>
            <person name="Kim M.-S."/>
            <person name="Lee J.M."/>
            <person name="Cheong K."/>
            <person name="Shin H.-S."/>
            <person name="Kim S.-B."/>
            <person name="Han K."/>
            <person name="Lee J."/>
            <person name="Park M."/>
            <person name="Lee H.-A."/>
            <person name="Lee H.-Y."/>
            <person name="Lee Y."/>
            <person name="Oh S."/>
            <person name="Lee J.H."/>
            <person name="Choi E."/>
            <person name="Choi E."/>
            <person name="Lee S.E."/>
            <person name="Jeon J."/>
            <person name="Kim H."/>
            <person name="Choi G."/>
            <person name="Song H."/>
            <person name="Lee J."/>
            <person name="Lee S.-C."/>
            <person name="Kwon J.-K."/>
            <person name="Lee H.-Y."/>
            <person name="Koo N."/>
            <person name="Hong Y."/>
            <person name="Kim R.W."/>
            <person name="Kang W.-H."/>
            <person name="Huh J.H."/>
            <person name="Kang B.-C."/>
            <person name="Yang T.-J."/>
            <person name="Lee Y.-H."/>
            <person name="Bennetzen J.L."/>
            <person name="Choi D."/>
        </authorList>
    </citation>
    <scope>NUCLEOTIDE SEQUENCE [LARGE SCALE GENOMIC DNA]</scope>
    <source>
        <strain evidence="8">cv. PBC81</strain>
    </source>
</reference>
<dbReference type="GO" id="GO:0016020">
    <property type="term" value="C:membrane"/>
    <property type="evidence" value="ECO:0007669"/>
    <property type="project" value="UniProtKB-SubCell"/>
</dbReference>
<keyword evidence="8" id="KW-1185">Reference proteome</keyword>
<evidence type="ECO:0000313" key="8">
    <source>
        <dbReference type="Proteomes" id="UP000224567"/>
    </source>
</evidence>
<reference evidence="7 8" key="1">
    <citation type="journal article" date="2017" name="Genome Biol.">
        <title>New reference genome sequences of hot pepper reveal the massive evolution of plant disease-resistance genes by retroduplication.</title>
        <authorList>
            <person name="Kim S."/>
            <person name="Park J."/>
            <person name="Yeom S.I."/>
            <person name="Kim Y.M."/>
            <person name="Seo E."/>
            <person name="Kim K.T."/>
            <person name="Kim M.S."/>
            <person name="Lee J.M."/>
            <person name="Cheong K."/>
            <person name="Shin H.S."/>
            <person name="Kim S.B."/>
            <person name="Han K."/>
            <person name="Lee J."/>
            <person name="Park M."/>
            <person name="Lee H.A."/>
            <person name="Lee H.Y."/>
            <person name="Lee Y."/>
            <person name="Oh S."/>
            <person name="Lee J.H."/>
            <person name="Choi E."/>
            <person name="Choi E."/>
            <person name="Lee S.E."/>
            <person name="Jeon J."/>
            <person name="Kim H."/>
            <person name="Choi G."/>
            <person name="Song H."/>
            <person name="Lee J."/>
            <person name="Lee S.C."/>
            <person name="Kwon J.K."/>
            <person name="Lee H.Y."/>
            <person name="Koo N."/>
            <person name="Hong Y."/>
            <person name="Kim R.W."/>
            <person name="Kang W.H."/>
            <person name="Huh J.H."/>
            <person name="Kang B.C."/>
            <person name="Yang T.J."/>
            <person name="Lee Y.H."/>
            <person name="Bennetzen J.L."/>
            <person name="Choi D."/>
        </authorList>
    </citation>
    <scope>NUCLEOTIDE SEQUENCE [LARGE SCALE GENOMIC DNA]</scope>
    <source>
        <strain evidence="8">cv. PBC81</strain>
    </source>
</reference>
<evidence type="ECO:0000256" key="4">
    <source>
        <dbReference type="ARBA" id="ARBA00022821"/>
    </source>
</evidence>
<protein>
    <recommendedName>
        <fullName evidence="6">Disease resistance protein winged helix domain-containing protein</fullName>
    </recommendedName>
</protein>
<evidence type="ECO:0000256" key="3">
    <source>
        <dbReference type="ARBA" id="ARBA00022741"/>
    </source>
</evidence>
<evidence type="ECO:0000313" key="7">
    <source>
        <dbReference type="EMBL" id="PHT59971.1"/>
    </source>
</evidence>
<comment type="similarity">
    <text evidence="1">Belongs to the disease resistance NB-LRR family.</text>
</comment>
<dbReference type="InterPro" id="IPR032675">
    <property type="entry name" value="LRR_dom_sf"/>
</dbReference>
<evidence type="ECO:0000256" key="1">
    <source>
        <dbReference type="ARBA" id="ARBA00008894"/>
    </source>
</evidence>
<dbReference type="Gene3D" id="1.10.10.10">
    <property type="entry name" value="Winged helix-like DNA-binding domain superfamily/Winged helix DNA-binding domain"/>
    <property type="match status" value="1"/>
</dbReference>
<dbReference type="PANTHER" id="PTHR23155:SF1193">
    <property type="entry name" value="DISEASE RESISTANCE PROTEIN RPP13-RELATED"/>
    <property type="match status" value="1"/>
</dbReference>